<evidence type="ECO:0000313" key="2">
    <source>
        <dbReference type="Proteomes" id="UP000201796"/>
    </source>
</evidence>
<gene>
    <name evidence="1" type="primary">180</name>
    <name evidence="1" type="ORF">PBI_BACHITA_180</name>
</gene>
<protein>
    <submittedName>
        <fullName evidence="1">Uncharacterized protein</fullName>
    </submittedName>
</protein>
<keyword evidence="2" id="KW-1185">Reference proteome</keyword>
<dbReference type="KEGG" id="vg:28802757"/>
<organism evidence="1 2">
    <name type="scientific">Gordonia phage Bachita</name>
    <dbReference type="NCBI Taxonomy" id="1838061"/>
    <lineage>
        <taxon>Viruses</taxon>
        <taxon>Duplodnaviria</taxon>
        <taxon>Heunggongvirae</taxon>
        <taxon>Uroviricota</taxon>
        <taxon>Caudoviricetes</taxon>
        <taxon>Smoothievirus</taxon>
        <taxon>Smoothievirus bachita</taxon>
    </lineage>
</organism>
<proteinExistence type="predicted"/>
<dbReference type="GeneID" id="28802757"/>
<dbReference type="RefSeq" id="YP_009276291.1">
    <property type="nucleotide sequence ID" value="NC_030936.1"/>
</dbReference>
<name>A0A160DIB6_9CAUD</name>
<dbReference type="EMBL" id="KU998247">
    <property type="protein sequence ID" value="ANA86854.1"/>
    <property type="molecule type" value="Genomic_DNA"/>
</dbReference>
<sequence>MNPRKRTKFQICSVHEVWHSPMTRRRIAECFCEGGPGVIDRTRSWEQPCNPDQPCRIWPGTDFYVADVCHSEADWPKEWRVNTP</sequence>
<accession>A0A160DIB6</accession>
<dbReference type="Proteomes" id="UP000201796">
    <property type="component" value="Segment"/>
</dbReference>
<evidence type="ECO:0000313" key="1">
    <source>
        <dbReference type="EMBL" id="ANA86854.1"/>
    </source>
</evidence>
<reference evidence="1 2" key="1">
    <citation type="submission" date="2016-03" db="EMBL/GenBank/DDBJ databases">
        <authorList>
            <person name="Montgomery M.T."/>
            <person name="Guerrero C.A."/>
            <person name="Mavrich T.N."/>
            <person name="Pope W.H."/>
            <person name="Garlena R.A."/>
            <person name="Russell D.A."/>
            <person name="Jacobs-Sera D."/>
            <person name="Hendrix R.W."/>
            <person name="Hatfull G.F."/>
        </authorList>
    </citation>
    <scope>NUCLEOTIDE SEQUENCE [LARGE SCALE GENOMIC DNA]</scope>
</reference>